<dbReference type="Gene3D" id="1.10.510.10">
    <property type="entry name" value="Transferase(Phosphotransferase) domain 1"/>
    <property type="match status" value="1"/>
</dbReference>
<evidence type="ECO:0000256" key="14">
    <source>
        <dbReference type="ARBA" id="ARBA00023157"/>
    </source>
</evidence>
<dbReference type="InterPro" id="IPR003598">
    <property type="entry name" value="Ig_sub2"/>
</dbReference>
<keyword evidence="9" id="KW-0418">Kinase</keyword>
<dbReference type="FunFam" id="2.60.40.10:FF:000020">
    <property type="entry name" value="Fibroblast growth factor receptor"/>
    <property type="match status" value="1"/>
</dbReference>
<organism evidence="28 29">
    <name type="scientific">Stegodyphus mimosarum</name>
    <name type="common">African social velvet spider</name>
    <dbReference type="NCBI Taxonomy" id="407821"/>
    <lineage>
        <taxon>Eukaryota</taxon>
        <taxon>Metazoa</taxon>
        <taxon>Ecdysozoa</taxon>
        <taxon>Arthropoda</taxon>
        <taxon>Chelicerata</taxon>
        <taxon>Arachnida</taxon>
        <taxon>Araneae</taxon>
        <taxon>Araneomorphae</taxon>
        <taxon>Entelegynae</taxon>
        <taxon>Eresoidea</taxon>
        <taxon>Eresidae</taxon>
        <taxon>Stegodyphus</taxon>
    </lineage>
</organism>
<comment type="function">
    <text evidence="19">Receptor for basic fibroblast growth factor.</text>
</comment>
<feature type="disulfide bond" evidence="22">
    <location>
        <begin position="52"/>
        <end position="102"/>
    </location>
</feature>
<dbReference type="InterPro" id="IPR013098">
    <property type="entry name" value="Ig_I-set"/>
</dbReference>
<gene>
    <name evidence="28" type="ORF">X975_04235</name>
</gene>
<dbReference type="Gene3D" id="3.30.200.20">
    <property type="entry name" value="Phosphorylase Kinase, domain 1"/>
    <property type="match status" value="1"/>
</dbReference>
<dbReference type="PIRSF" id="PIRSF000628">
    <property type="entry name" value="FGFR"/>
    <property type="match status" value="1"/>
</dbReference>
<dbReference type="InterPro" id="IPR020635">
    <property type="entry name" value="Tyr_kinase_cat_dom"/>
</dbReference>
<feature type="non-terminal residue" evidence="28">
    <location>
        <position position="771"/>
    </location>
</feature>
<dbReference type="Pfam" id="PF07679">
    <property type="entry name" value="I-set"/>
    <property type="match status" value="3"/>
</dbReference>
<feature type="binding site" evidence="21 23">
    <location>
        <position position="497"/>
    </location>
    <ligand>
        <name>ATP</name>
        <dbReference type="ChEBI" id="CHEBI:30616"/>
    </ligand>
</feature>
<dbReference type="InterPro" id="IPR036179">
    <property type="entry name" value="Ig-like_dom_sf"/>
</dbReference>
<feature type="disulfide bond" evidence="22">
    <location>
        <begin position="177"/>
        <end position="224"/>
    </location>
</feature>
<evidence type="ECO:0000256" key="4">
    <source>
        <dbReference type="ARBA" id="ARBA00022679"/>
    </source>
</evidence>
<dbReference type="InterPro" id="IPR000719">
    <property type="entry name" value="Prot_kinase_dom"/>
</dbReference>
<evidence type="ECO:0000256" key="23">
    <source>
        <dbReference type="PROSITE-ProRule" id="PRU10141"/>
    </source>
</evidence>
<evidence type="ECO:0000256" key="12">
    <source>
        <dbReference type="ARBA" id="ARBA00023136"/>
    </source>
</evidence>
<dbReference type="PRINTS" id="PR00109">
    <property type="entry name" value="TYRKINASE"/>
</dbReference>
<dbReference type="PROSITE" id="PS50011">
    <property type="entry name" value="PROTEIN_KINASE_DOM"/>
    <property type="match status" value="1"/>
</dbReference>
<keyword evidence="3" id="KW-0597">Phosphoprotein</keyword>
<keyword evidence="7" id="KW-0677">Repeat</keyword>
<keyword evidence="13" id="KW-0829">Tyrosine-protein kinase</keyword>
<name>A0A087UX70_STEMI</name>
<keyword evidence="6 25" id="KW-0732">Signal</keyword>
<dbReference type="OrthoDB" id="5984265at2759"/>
<dbReference type="SMART" id="SM00219">
    <property type="entry name" value="TyrKc"/>
    <property type="match status" value="1"/>
</dbReference>
<dbReference type="STRING" id="407821.A0A087UX70"/>
<dbReference type="PROSITE" id="PS00107">
    <property type="entry name" value="PROTEIN_KINASE_ATP"/>
    <property type="match status" value="1"/>
</dbReference>
<keyword evidence="8 23" id="KW-0547">Nucleotide-binding</keyword>
<dbReference type="PANTHER" id="PTHR24416">
    <property type="entry name" value="TYROSINE-PROTEIN KINASE RECEPTOR"/>
    <property type="match status" value="1"/>
</dbReference>
<keyword evidence="5 24" id="KW-0812">Transmembrane</keyword>
<evidence type="ECO:0000256" key="22">
    <source>
        <dbReference type="PIRSR" id="PIRSR000628-3"/>
    </source>
</evidence>
<evidence type="ECO:0000256" key="11">
    <source>
        <dbReference type="ARBA" id="ARBA00022989"/>
    </source>
</evidence>
<keyword evidence="17" id="KW-0393">Immunoglobulin domain</keyword>
<evidence type="ECO:0000256" key="7">
    <source>
        <dbReference type="ARBA" id="ARBA00022737"/>
    </source>
</evidence>
<evidence type="ECO:0000256" key="1">
    <source>
        <dbReference type="ARBA" id="ARBA00004167"/>
    </source>
</evidence>
<evidence type="ECO:0000259" key="27">
    <source>
        <dbReference type="PROSITE" id="PS50835"/>
    </source>
</evidence>
<dbReference type="FunFam" id="2.60.40.10:FF:000032">
    <property type="entry name" value="palladin isoform X1"/>
    <property type="match status" value="1"/>
</dbReference>
<dbReference type="Pfam" id="PF07714">
    <property type="entry name" value="PK_Tyr_Ser-Thr"/>
    <property type="match status" value="1"/>
</dbReference>
<evidence type="ECO:0000313" key="29">
    <source>
        <dbReference type="Proteomes" id="UP000054359"/>
    </source>
</evidence>
<sequence>MCVLLLSVWFFYISAVLAVEGAKTTVTVPPKFKENTPSYLEVAVGQKVKLRCAVAGSPKPVVEWFALNNNLSLSLAAERFRITKNSLTIENVTDSDSDAYFCKAYNEYGTIWKNFTVKVIEKEPENLLEEPQADDSRIRSRALIKPGDKFAPYFTQPSKMDIKLLARPAGSSVTLKCPVNGNPIPKIEWLKDGEVPEREIEIIYRKYSMTIEHLLTSDSGNYTCIVSNSEGEIQWHYQVEVEERIPHRPIFRDGYPQNQTVYVGETAKFECQFISDLQPRMRWIKHFVVNGSYSDSAGTPYVEPLESNDPNVTDPYFLVLSNVTFDDEGYYSCIAGNSLGVSYRSAYLKVLGPPEEAVPQKILSEAQTPLIWVIAIFVFVPVCTVTGILICRCKYAKKKLKANQKIIVTKKVILERNEDDSIIPLVKIDYNMTFSTGKEKTPVYTPEYELPLDPAYEFPRHQLILGKRLGEGAFGVVIQAEAIRLNNSEGSTTVAVKMLKDNHLDSEMTALVSEMELMKVIGKHINVISLLGCCTQNGPLYVIVEIASRGNLRDFLRSHRPTDASGYEQPITLNSDPTILTLKNLISFAYQVSKGMEYLASKRYIHRDLAARNVLLTEGYIAKIADFGLARDIQNTDYYKKTTSGRLPVKWMAPESLSERVYSSKSDVWSFGILLFEIFTLGGTPYPTIPCEKLYQKLKDGHRMDKPDQCPMDIYMLMRHCWLEDPVDRPTFTEIARILDSILLESLERVYLELDFPILETPENSSSGEDE</sequence>
<dbReference type="InterPro" id="IPR050122">
    <property type="entry name" value="RTK"/>
</dbReference>
<keyword evidence="11 24" id="KW-1133">Transmembrane helix</keyword>
<dbReference type="SUPFAM" id="SSF56112">
    <property type="entry name" value="Protein kinase-like (PK-like)"/>
    <property type="match status" value="1"/>
</dbReference>
<dbReference type="PROSITE" id="PS00109">
    <property type="entry name" value="PROTEIN_KINASE_TYR"/>
    <property type="match status" value="1"/>
</dbReference>
<keyword evidence="15 28" id="KW-0675">Receptor</keyword>
<feature type="binding site" evidence="21">
    <location>
        <begin position="469"/>
        <end position="475"/>
    </location>
    <ligand>
        <name>ATP</name>
        <dbReference type="ChEBI" id="CHEBI:30616"/>
    </ligand>
</feature>
<feature type="domain" description="Ig-like" evidence="27">
    <location>
        <begin position="152"/>
        <end position="234"/>
    </location>
</feature>
<evidence type="ECO:0000256" key="8">
    <source>
        <dbReference type="ARBA" id="ARBA00022741"/>
    </source>
</evidence>
<evidence type="ECO:0000256" key="17">
    <source>
        <dbReference type="ARBA" id="ARBA00023319"/>
    </source>
</evidence>
<dbReference type="InterPro" id="IPR001245">
    <property type="entry name" value="Ser-Thr/Tyr_kinase_cat_dom"/>
</dbReference>
<dbReference type="GO" id="GO:0005007">
    <property type="term" value="F:fibroblast growth factor receptor activity"/>
    <property type="evidence" value="ECO:0007669"/>
    <property type="project" value="InterPro"/>
</dbReference>
<evidence type="ECO:0000256" key="20">
    <source>
        <dbReference type="PIRSR" id="PIRSR000628-1"/>
    </source>
</evidence>
<dbReference type="SUPFAM" id="SSF48726">
    <property type="entry name" value="Immunoglobulin"/>
    <property type="match status" value="3"/>
</dbReference>
<feature type="signal peptide" evidence="25">
    <location>
        <begin position="1"/>
        <end position="18"/>
    </location>
</feature>
<dbReference type="PROSITE" id="PS50835">
    <property type="entry name" value="IG_LIKE"/>
    <property type="match status" value="3"/>
</dbReference>
<dbReference type="GO" id="GO:0005524">
    <property type="term" value="F:ATP binding"/>
    <property type="evidence" value="ECO:0007669"/>
    <property type="project" value="UniProtKB-UniRule"/>
</dbReference>
<feature type="domain" description="Ig-like" evidence="27">
    <location>
        <begin position="30"/>
        <end position="118"/>
    </location>
</feature>
<dbReference type="GO" id="GO:0043235">
    <property type="term" value="C:receptor complex"/>
    <property type="evidence" value="ECO:0007669"/>
    <property type="project" value="TreeGrafter"/>
</dbReference>
<dbReference type="InterPro" id="IPR003599">
    <property type="entry name" value="Ig_sub"/>
</dbReference>
<evidence type="ECO:0000256" key="13">
    <source>
        <dbReference type="ARBA" id="ARBA00023137"/>
    </source>
</evidence>
<dbReference type="EC" id="2.7.10.1" evidence="2"/>
<feature type="binding site" evidence="21">
    <location>
        <position position="551"/>
    </location>
    <ligand>
        <name>ATP</name>
        <dbReference type="ChEBI" id="CHEBI:30616"/>
    </ligand>
</feature>
<evidence type="ECO:0000256" key="18">
    <source>
        <dbReference type="ARBA" id="ARBA00051243"/>
    </source>
</evidence>
<keyword evidence="12 24" id="KW-0472">Membrane</keyword>
<dbReference type="Gene3D" id="2.60.40.10">
    <property type="entry name" value="Immunoglobulins"/>
    <property type="match status" value="3"/>
</dbReference>
<evidence type="ECO:0000256" key="9">
    <source>
        <dbReference type="ARBA" id="ARBA00022777"/>
    </source>
</evidence>
<keyword evidence="29" id="KW-1185">Reference proteome</keyword>
<evidence type="ECO:0000256" key="24">
    <source>
        <dbReference type="SAM" id="Phobius"/>
    </source>
</evidence>
<evidence type="ECO:0000256" key="10">
    <source>
        <dbReference type="ARBA" id="ARBA00022840"/>
    </source>
</evidence>
<protein>
    <recommendedName>
        <fullName evidence="2">receptor protein-tyrosine kinase</fullName>
        <ecNumber evidence="2">2.7.10.1</ecNumber>
    </recommendedName>
</protein>
<dbReference type="EMBL" id="KK122121">
    <property type="protein sequence ID" value="KFM81959.1"/>
    <property type="molecule type" value="Genomic_DNA"/>
</dbReference>
<evidence type="ECO:0000256" key="21">
    <source>
        <dbReference type="PIRSR" id="PIRSR000628-2"/>
    </source>
</evidence>
<accession>A0A087UX70</accession>
<feature type="binding site" evidence="21">
    <location>
        <position position="626"/>
    </location>
    <ligand>
        <name>ATP</name>
        <dbReference type="ChEBI" id="CHEBI:30616"/>
    </ligand>
</feature>
<dbReference type="InterPro" id="IPR013783">
    <property type="entry name" value="Ig-like_fold"/>
</dbReference>
<dbReference type="FunFam" id="3.30.200.20:FF:000593">
    <property type="entry name" value="Predicted protein"/>
    <property type="match status" value="1"/>
</dbReference>
<evidence type="ECO:0000256" key="19">
    <source>
        <dbReference type="ARBA" id="ARBA00056965"/>
    </source>
</evidence>
<dbReference type="SMART" id="SM00408">
    <property type="entry name" value="IGc2"/>
    <property type="match status" value="3"/>
</dbReference>
<dbReference type="Proteomes" id="UP000054359">
    <property type="component" value="Unassembled WGS sequence"/>
</dbReference>
<dbReference type="FunFam" id="1.10.510.10:FF:000007">
    <property type="entry name" value="Fibroblast growth factor receptor"/>
    <property type="match status" value="1"/>
</dbReference>
<evidence type="ECO:0000256" key="6">
    <source>
        <dbReference type="ARBA" id="ARBA00022729"/>
    </source>
</evidence>
<feature type="disulfide bond" evidence="22">
    <location>
        <begin position="271"/>
        <end position="333"/>
    </location>
</feature>
<dbReference type="GO" id="GO:0008284">
    <property type="term" value="P:positive regulation of cell population proliferation"/>
    <property type="evidence" value="ECO:0007669"/>
    <property type="project" value="InterPro"/>
</dbReference>
<feature type="active site" description="Proton acceptor" evidence="20">
    <location>
        <position position="608"/>
    </location>
</feature>
<feature type="chain" id="PRO_5001830955" description="receptor protein-tyrosine kinase" evidence="25">
    <location>
        <begin position="19"/>
        <end position="771"/>
    </location>
</feature>
<evidence type="ECO:0000259" key="26">
    <source>
        <dbReference type="PROSITE" id="PS50011"/>
    </source>
</evidence>
<dbReference type="AlphaFoldDB" id="A0A087UX70"/>
<feature type="binding site" evidence="21">
    <location>
        <begin position="545"/>
        <end position="547"/>
    </location>
    <ligand>
        <name>ATP</name>
        <dbReference type="ChEBI" id="CHEBI:30616"/>
    </ligand>
</feature>
<dbReference type="InterPro" id="IPR007110">
    <property type="entry name" value="Ig-like_dom"/>
</dbReference>
<dbReference type="GO" id="GO:0005886">
    <property type="term" value="C:plasma membrane"/>
    <property type="evidence" value="ECO:0007669"/>
    <property type="project" value="TreeGrafter"/>
</dbReference>
<keyword evidence="14 22" id="KW-1015">Disulfide bond</keyword>
<evidence type="ECO:0000313" key="28">
    <source>
        <dbReference type="EMBL" id="KFM81959.1"/>
    </source>
</evidence>
<evidence type="ECO:0000256" key="16">
    <source>
        <dbReference type="ARBA" id="ARBA00023180"/>
    </source>
</evidence>
<proteinExistence type="predicted"/>
<dbReference type="InterPro" id="IPR011009">
    <property type="entry name" value="Kinase-like_dom_sf"/>
</dbReference>
<comment type="catalytic activity">
    <reaction evidence="18">
        <text>L-tyrosyl-[protein] + ATP = O-phospho-L-tyrosyl-[protein] + ADP + H(+)</text>
        <dbReference type="Rhea" id="RHEA:10596"/>
        <dbReference type="Rhea" id="RHEA-COMP:10136"/>
        <dbReference type="Rhea" id="RHEA-COMP:20101"/>
        <dbReference type="ChEBI" id="CHEBI:15378"/>
        <dbReference type="ChEBI" id="CHEBI:30616"/>
        <dbReference type="ChEBI" id="CHEBI:46858"/>
        <dbReference type="ChEBI" id="CHEBI:61978"/>
        <dbReference type="ChEBI" id="CHEBI:456216"/>
        <dbReference type="EC" id="2.7.10.1"/>
    </reaction>
</comment>
<feature type="binding site" evidence="21">
    <location>
        <position position="612"/>
    </location>
    <ligand>
        <name>ATP</name>
        <dbReference type="ChEBI" id="CHEBI:30616"/>
    </ligand>
</feature>
<evidence type="ECO:0000256" key="3">
    <source>
        <dbReference type="ARBA" id="ARBA00022553"/>
    </source>
</evidence>
<keyword evidence="4" id="KW-0808">Transferase</keyword>
<evidence type="ECO:0000256" key="5">
    <source>
        <dbReference type="ARBA" id="ARBA00022692"/>
    </source>
</evidence>
<dbReference type="InterPro" id="IPR016248">
    <property type="entry name" value="FGF_rcpt_fam"/>
</dbReference>
<reference evidence="28 29" key="1">
    <citation type="submission" date="2013-11" db="EMBL/GenBank/DDBJ databases">
        <title>Genome sequencing of Stegodyphus mimosarum.</title>
        <authorList>
            <person name="Bechsgaard J."/>
        </authorList>
    </citation>
    <scope>NUCLEOTIDE SEQUENCE [LARGE SCALE GENOMIC DNA]</scope>
</reference>
<feature type="domain" description="Protein kinase" evidence="26">
    <location>
        <begin position="463"/>
        <end position="743"/>
    </location>
</feature>
<comment type="subcellular location">
    <subcellularLocation>
        <location evidence="1">Membrane</location>
        <topology evidence="1">Single-pass membrane protein</topology>
    </subcellularLocation>
</comment>
<keyword evidence="10 21" id="KW-0067">ATP-binding</keyword>
<evidence type="ECO:0000256" key="2">
    <source>
        <dbReference type="ARBA" id="ARBA00011902"/>
    </source>
</evidence>
<evidence type="ECO:0000256" key="15">
    <source>
        <dbReference type="ARBA" id="ARBA00023170"/>
    </source>
</evidence>
<dbReference type="SMART" id="SM00409">
    <property type="entry name" value="IG"/>
    <property type="match status" value="3"/>
</dbReference>
<keyword evidence="16" id="KW-0325">Glycoprotein</keyword>
<dbReference type="InterPro" id="IPR017441">
    <property type="entry name" value="Protein_kinase_ATP_BS"/>
</dbReference>
<evidence type="ECO:0000256" key="25">
    <source>
        <dbReference type="SAM" id="SignalP"/>
    </source>
</evidence>
<dbReference type="OMA" id="HIETHRM"/>
<dbReference type="InterPro" id="IPR008266">
    <property type="entry name" value="Tyr_kinase_AS"/>
</dbReference>
<feature type="domain" description="Ig-like" evidence="27">
    <location>
        <begin position="246"/>
        <end position="349"/>
    </location>
</feature>
<dbReference type="FunFam" id="2.60.40.10:FF:000016">
    <property type="entry name" value="Fibroblast growth factor receptor"/>
    <property type="match status" value="1"/>
</dbReference>
<dbReference type="PANTHER" id="PTHR24416:SF550">
    <property type="entry name" value="FIBROBLAST GROWTH FACTOR RECEPTOR HOMOLOG 1-RELATED"/>
    <property type="match status" value="1"/>
</dbReference>
<feature type="transmembrane region" description="Helical" evidence="24">
    <location>
        <begin position="370"/>
        <end position="391"/>
    </location>
</feature>